<organism evidence="1 2">
    <name type="scientific">Taxus chinensis</name>
    <name type="common">Chinese yew</name>
    <name type="synonym">Taxus wallichiana var. chinensis</name>
    <dbReference type="NCBI Taxonomy" id="29808"/>
    <lineage>
        <taxon>Eukaryota</taxon>
        <taxon>Viridiplantae</taxon>
        <taxon>Streptophyta</taxon>
        <taxon>Embryophyta</taxon>
        <taxon>Tracheophyta</taxon>
        <taxon>Spermatophyta</taxon>
        <taxon>Pinopsida</taxon>
        <taxon>Pinidae</taxon>
        <taxon>Conifers II</taxon>
        <taxon>Cupressales</taxon>
        <taxon>Taxaceae</taxon>
        <taxon>Taxus</taxon>
    </lineage>
</organism>
<comment type="caution">
    <text evidence="1">The sequence shown here is derived from an EMBL/GenBank/DDBJ whole genome shotgun (WGS) entry which is preliminary data.</text>
</comment>
<dbReference type="EMBL" id="JAHRHJ020000002">
    <property type="protein sequence ID" value="KAH9325964.1"/>
    <property type="molecule type" value="Genomic_DNA"/>
</dbReference>
<proteinExistence type="predicted"/>
<dbReference type="AlphaFoldDB" id="A0AA38GPD2"/>
<keyword evidence="2" id="KW-1185">Reference proteome</keyword>
<evidence type="ECO:0000313" key="2">
    <source>
        <dbReference type="Proteomes" id="UP000824469"/>
    </source>
</evidence>
<evidence type="ECO:0000313" key="1">
    <source>
        <dbReference type="EMBL" id="KAH9325964.1"/>
    </source>
</evidence>
<accession>A0AA38GPD2</accession>
<dbReference type="Proteomes" id="UP000824469">
    <property type="component" value="Unassembled WGS sequence"/>
</dbReference>
<sequence>MWEHVPFIRVLRQFGLVQTVPTTYSPYRRDNRETDFLILISVDPLREAPPSVDSDDDARVDDGYAAWYSTELPRHLPVSIDADEEDIATALERLEGEHYTLTQTHQVSLEEIRALTEERDALILERDTARQERDTVIQ</sequence>
<name>A0AA38GPD2_TAXCH</name>
<reference evidence="1 2" key="1">
    <citation type="journal article" date="2021" name="Nat. Plants">
        <title>The Taxus genome provides insights into paclitaxel biosynthesis.</title>
        <authorList>
            <person name="Xiong X."/>
            <person name="Gou J."/>
            <person name="Liao Q."/>
            <person name="Li Y."/>
            <person name="Zhou Q."/>
            <person name="Bi G."/>
            <person name="Li C."/>
            <person name="Du R."/>
            <person name="Wang X."/>
            <person name="Sun T."/>
            <person name="Guo L."/>
            <person name="Liang H."/>
            <person name="Lu P."/>
            <person name="Wu Y."/>
            <person name="Zhang Z."/>
            <person name="Ro D.K."/>
            <person name="Shang Y."/>
            <person name="Huang S."/>
            <person name="Yan J."/>
        </authorList>
    </citation>
    <scope>NUCLEOTIDE SEQUENCE [LARGE SCALE GENOMIC DNA]</scope>
    <source>
        <strain evidence="1">Ta-2019</strain>
    </source>
</reference>
<protein>
    <submittedName>
        <fullName evidence="1">Uncharacterized protein</fullName>
    </submittedName>
</protein>
<gene>
    <name evidence="1" type="ORF">KI387_006142</name>
</gene>